<dbReference type="Gene3D" id="2.60.40.740">
    <property type="match status" value="1"/>
</dbReference>
<keyword evidence="2" id="KW-1185">Reference proteome</keyword>
<dbReference type="InterPro" id="IPR008966">
    <property type="entry name" value="Adhesion_dom_sf"/>
</dbReference>
<organism evidence="1 2">
    <name type="scientific">Xenorhabdus santafensis</name>
    <dbReference type="NCBI Taxonomy" id="2582833"/>
    <lineage>
        <taxon>Bacteria</taxon>
        <taxon>Pseudomonadati</taxon>
        <taxon>Pseudomonadota</taxon>
        <taxon>Gammaproteobacteria</taxon>
        <taxon>Enterobacterales</taxon>
        <taxon>Morganellaceae</taxon>
        <taxon>Xenorhabdus</taxon>
    </lineage>
</organism>
<feature type="non-terminal residue" evidence="1">
    <location>
        <position position="78"/>
    </location>
</feature>
<accession>A0ABU4SFN5</accession>
<dbReference type="EMBL" id="VCDN01000304">
    <property type="protein sequence ID" value="MDX7989577.1"/>
    <property type="molecule type" value="Genomic_DNA"/>
</dbReference>
<gene>
    <name evidence="1" type="ORF">FE392_20265</name>
</gene>
<feature type="non-terminal residue" evidence="1">
    <location>
        <position position="1"/>
    </location>
</feature>
<sequence>ELKEGTDYKLKITTDNTTGKQHFEIAFLKKIDRAYILEYRSLINADDKEKVSNKAKITGNKLTVKNTETTETIEVRMS</sequence>
<evidence type="ECO:0000313" key="2">
    <source>
        <dbReference type="Proteomes" id="UP001271890"/>
    </source>
</evidence>
<name>A0ABU4SFN5_9GAMM</name>
<comment type="caution">
    <text evidence="1">The sequence shown here is derived from an EMBL/GenBank/DDBJ whole genome shotgun (WGS) entry which is preliminary data.</text>
</comment>
<evidence type="ECO:0000313" key="1">
    <source>
        <dbReference type="EMBL" id="MDX7989577.1"/>
    </source>
</evidence>
<reference evidence="2" key="1">
    <citation type="journal article" date="2024" name="Toxins">
        <title>Genome Sequence Analysis of Native Xenorhabdus Strains Isolated from Entomopathogenic Nematodes in Argentina.</title>
        <authorList>
            <person name="Palma L."/>
            <person name="Frizzo L."/>
            <person name="Kaiser S."/>
            <person name="Berry C."/>
            <person name="Caballero P."/>
            <person name="Bode H.B."/>
            <person name="Del Valle E.E."/>
        </authorList>
    </citation>
    <scope>NUCLEOTIDE SEQUENCE [LARGE SCALE GENOMIC DNA]</scope>
    <source>
        <strain evidence="2">12</strain>
    </source>
</reference>
<dbReference type="SUPFAM" id="SSF49401">
    <property type="entry name" value="Bacterial adhesins"/>
    <property type="match status" value="1"/>
</dbReference>
<dbReference type="Proteomes" id="UP001271890">
    <property type="component" value="Unassembled WGS sequence"/>
</dbReference>
<protein>
    <submittedName>
        <fullName evidence="1">Uncharacterized protein</fullName>
    </submittedName>
</protein>
<proteinExistence type="predicted"/>